<organism evidence="2 3">
    <name type="scientific">Deinococcus hopiensis KR-140</name>
    <dbReference type="NCBI Taxonomy" id="695939"/>
    <lineage>
        <taxon>Bacteria</taxon>
        <taxon>Thermotogati</taxon>
        <taxon>Deinococcota</taxon>
        <taxon>Deinococci</taxon>
        <taxon>Deinococcales</taxon>
        <taxon>Deinococcaceae</taxon>
        <taxon>Deinococcus</taxon>
    </lineage>
</organism>
<name>A0A1W1VFQ7_9DEIO</name>
<dbReference type="AlphaFoldDB" id="A0A1W1VFQ7"/>
<dbReference type="Gene3D" id="2.40.380.10">
    <property type="entry name" value="FomD-like"/>
    <property type="match status" value="1"/>
</dbReference>
<reference evidence="2 3" key="1">
    <citation type="submission" date="2017-04" db="EMBL/GenBank/DDBJ databases">
        <authorList>
            <person name="Afonso C.L."/>
            <person name="Miller P.J."/>
            <person name="Scott M.A."/>
            <person name="Spackman E."/>
            <person name="Goraichik I."/>
            <person name="Dimitrov K.M."/>
            <person name="Suarez D.L."/>
            <person name="Swayne D.E."/>
        </authorList>
    </citation>
    <scope>NUCLEOTIDE SEQUENCE [LARGE SCALE GENOMIC DNA]</scope>
    <source>
        <strain evidence="2 3">KR-140</strain>
    </source>
</reference>
<accession>A0A1W1VFQ7</accession>
<keyword evidence="3" id="KW-1185">Reference proteome</keyword>
<evidence type="ECO:0000313" key="2">
    <source>
        <dbReference type="EMBL" id="SMB92146.1"/>
    </source>
</evidence>
<evidence type="ECO:0000313" key="3">
    <source>
        <dbReference type="Proteomes" id="UP000192582"/>
    </source>
</evidence>
<dbReference type="Proteomes" id="UP000192582">
    <property type="component" value="Unassembled WGS sequence"/>
</dbReference>
<feature type="domain" description="DUF402" evidence="1">
    <location>
        <begin position="22"/>
        <end position="147"/>
    </location>
</feature>
<evidence type="ECO:0000259" key="1">
    <source>
        <dbReference type="Pfam" id="PF04167"/>
    </source>
</evidence>
<gene>
    <name evidence="2" type="ORF">SAMN00790413_01461</name>
</gene>
<dbReference type="InterPro" id="IPR035930">
    <property type="entry name" value="FomD-like_sf"/>
</dbReference>
<dbReference type="STRING" id="695939.SAMN00790413_01461"/>
<protein>
    <recommendedName>
        <fullName evidence="1">DUF402 domain-containing protein</fullName>
    </recommendedName>
</protein>
<proteinExistence type="predicted"/>
<dbReference type="RefSeq" id="WP_084048919.1">
    <property type="nucleotide sequence ID" value="NZ_FWWU01000009.1"/>
</dbReference>
<dbReference type="SUPFAM" id="SSF159234">
    <property type="entry name" value="FomD-like"/>
    <property type="match status" value="1"/>
</dbReference>
<sequence length="173" mass="19994">MDAEPVKIERHDVPARLHHTNTGVRGVQAYREHEHGLFVSRPFIAHPRVRHWQAHLLPALGLVVCRYDFHGPREHDYHIDLARIARMGEVWTVRDQYLDVLVHAGLAAEIVDTEELLSSHKAGFIDTPELYEVVERAHRVLSELSRTRYRLGPWLEGYGLRLDWLPVPEPTAV</sequence>
<dbReference type="EMBL" id="FWWU01000009">
    <property type="protein sequence ID" value="SMB92146.1"/>
    <property type="molecule type" value="Genomic_DNA"/>
</dbReference>
<dbReference type="Pfam" id="PF04167">
    <property type="entry name" value="DUF402"/>
    <property type="match status" value="1"/>
</dbReference>
<dbReference type="InterPro" id="IPR007295">
    <property type="entry name" value="DUF402"/>
</dbReference>
<dbReference type="OrthoDB" id="3821551at2"/>